<organism evidence="3 4">
    <name type="scientific">Thecamonas trahens ATCC 50062</name>
    <dbReference type="NCBI Taxonomy" id="461836"/>
    <lineage>
        <taxon>Eukaryota</taxon>
        <taxon>Apusozoa</taxon>
        <taxon>Apusomonadida</taxon>
        <taxon>Apusomonadidae</taxon>
        <taxon>Thecamonas</taxon>
    </lineage>
</organism>
<keyword evidence="2" id="KW-0732">Signal</keyword>
<comment type="similarity">
    <text evidence="1">Belongs to the glycosyl hydrolase 79 family.</text>
</comment>
<dbReference type="InterPro" id="IPR005199">
    <property type="entry name" value="Glyco_hydro_79"/>
</dbReference>
<gene>
    <name evidence="3" type="ORF">AMSG_02800</name>
</gene>
<reference evidence="3 4" key="1">
    <citation type="submission" date="2010-05" db="EMBL/GenBank/DDBJ databases">
        <title>The Genome Sequence of Thecamonas trahens ATCC 50062.</title>
        <authorList>
            <consortium name="The Broad Institute Genome Sequencing Platform"/>
            <person name="Russ C."/>
            <person name="Cuomo C."/>
            <person name="Shea T."/>
            <person name="Young S.K."/>
            <person name="Zeng Q."/>
            <person name="Koehrsen M."/>
            <person name="Haas B."/>
            <person name="Borodovsky M."/>
            <person name="Guigo R."/>
            <person name="Alvarado L."/>
            <person name="Berlin A."/>
            <person name="Bochicchio J."/>
            <person name="Borenstein D."/>
            <person name="Chapman S."/>
            <person name="Chen Z."/>
            <person name="Freedman E."/>
            <person name="Gellesch M."/>
            <person name="Goldberg J."/>
            <person name="Griggs A."/>
            <person name="Gujja S."/>
            <person name="Heilman E."/>
            <person name="Heiman D."/>
            <person name="Hepburn T."/>
            <person name="Howarth C."/>
            <person name="Jen D."/>
            <person name="Larson L."/>
            <person name="Mehta T."/>
            <person name="Park D."/>
            <person name="Pearson M."/>
            <person name="Roberts A."/>
            <person name="Saif S."/>
            <person name="Shenoy N."/>
            <person name="Sisk P."/>
            <person name="Stolte C."/>
            <person name="Sykes S."/>
            <person name="Thomson T."/>
            <person name="Walk T."/>
            <person name="White J."/>
            <person name="Yandava C."/>
            <person name="Burger G."/>
            <person name="Gray M.W."/>
            <person name="Holland P.W.H."/>
            <person name="King N."/>
            <person name="Lang F.B.F."/>
            <person name="Roger A.J."/>
            <person name="Ruiz-Trillo I."/>
            <person name="Lander E."/>
            <person name="Nusbaum C."/>
        </authorList>
    </citation>
    <scope>NUCLEOTIDE SEQUENCE [LARGE SCALE GENOMIC DNA]</scope>
    <source>
        <strain evidence="3 4">ATCC 50062</strain>
    </source>
</reference>
<feature type="chain" id="PRO_5005537205" evidence="2">
    <location>
        <begin position="22"/>
        <end position="519"/>
    </location>
</feature>
<evidence type="ECO:0000256" key="1">
    <source>
        <dbReference type="ARBA" id="ARBA00009800"/>
    </source>
</evidence>
<evidence type="ECO:0000313" key="3">
    <source>
        <dbReference type="EMBL" id="KNC46348.1"/>
    </source>
</evidence>
<dbReference type="GO" id="GO:0016020">
    <property type="term" value="C:membrane"/>
    <property type="evidence" value="ECO:0007669"/>
    <property type="project" value="InterPro"/>
</dbReference>
<sequence>MATVVVITLALVLALGSLAHGADVAELAAAASTHGTVETATALTGLSDKFLSVSFDVAEVAEVFFWNTTHTPIPYQSPRLVALAKALTPATLRVGGTAADWMWYDVDGTVRPAHGYKYTLNASQWDALNAFAHVVGFELVFGINAGPGPRAADGSWVPHNARALMEYSAARGYSVSGWEFANEPNLFVVNDMGLVPPTRFAADMALFEPLVREVYPASKVIAPDVAYQLPIIGEAYPEFMRDFVRDTVLEYNVTLDVVTWHWYPLVSFRLPFPSKLDPWLATVARIMAPHTLDAMDKHMTSVSSIIASYSPDAEMWLGETASASYGGQPNVSNAFASGFWYLDELGQIAAAGGKRVVRQTLTGSDYGLLDWVTLAPRPDYWTALLFKRLVGDAVLSVQLTDGPRDASGDLLVRAYAYCGTERDTVVVTAINLQPATPLELTLDFGATPAARADYVLTAPGGDLGSTSMLLNGKLLELNQAGSLPDLPPLAAVATTPLSLPPASYGFFVVTIDVAACGTL</sequence>
<dbReference type="InterPro" id="IPR017853">
    <property type="entry name" value="GH"/>
</dbReference>
<dbReference type="RefSeq" id="XP_013760641.1">
    <property type="nucleotide sequence ID" value="XM_013905187.1"/>
</dbReference>
<evidence type="ECO:0000313" key="4">
    <source>
        <dbReference type="Proteomes" id="UP000054408"/>
    </source>
</evidence>
<keyword evidence="4" id="KW-1185">Reference proteome</keyword>
<dbReference type="Pfam" id="PF03662">
    <property type="entry name" value="Glyco_hydro_79n"/>
    <property type="match status" value="1"/>
</dbReference>
<dbReference type="OrthoDB" id="726732at2759"/>
<dbReference type="GeneID" id="25562452"/>
<proteinExistence type="inferred from homology"/>
<dbReference type="PANTHER" id="PTHR14363:SF17">
    <property type="entry name" value="HEPARANASE-LIKE PROTEIN 3"/>
    <property type="match status" value="1"/>
</dbReference>
<name>A0A0L0D4W6_THETB</name>
<dbReference type="Gene3D" id="3.20.20.80">
    <property type="entry name" value="Glycosidases"/>
    <property type="match status" value="1"/>
</dbReference>
<dbReference type="OMA" id="YMRGSIT"/>
<evidence type="ECO:0000256" key="2">
    <source>
        <dbReference type="SAM" id="SignalP"/>
    </source>
</evidence>
<feature type="signal peptide" evidence="2">
    <location>
        <begin position="1"/>
        <end position="21"/>
    </location>
</feature>
<dbReference type="EMBL" id="GL349442">
    <property type="protein sequence ID" value="KNC46348.1"/>
    <property type="molecule type" value="Genomic_DNA"/>
</dbReference>
<accession>A0A0L0D4W6</accession>
<dbReference type="AlphaFoldDB" id="A0A0L0D4W6"/>
<dbReference type="GO" id="GO:0004566">
    <property type="term" value="F:beta-glucuronidase activity"/>
    <property type="evidence" value="ECO:0007669"/>
    <property type="project" value="TreeGrafter"/>
</dbReference>
<dbReference type="eggNOG" id="ENOG502QQST">
    <property type="taxonomic scope" value="Eukaryota"/>
</dbReference>
<protein>
    <submittedName>
        <fullName evidence="3">Heparanase 50 kDa subunit</fullName>
    </submittedName>
</protein>
<dbReference type="SUPFAM" id="SSF51445">
    <property type="entry name" value="(Trans)glycosidases"/>
    <property type="match status" value="1"/>
</dbReference>
<dbReference type="Proteomes" id="UP000054408">
    <property type="component" value="Unassembled WGS sequence"/>
</dbReference>
<dbReference type="PANTHER" id="PTHR14363">
    <property type="entry name" value="HEPARANASE-RELATED"/>
    <property type="match status" value="1"/>
</dbReference>